<evidence type="ECO:0008006" key="4">
    <source>
        <dbReference type="Google" id="ProtNLM"/>
    </source>
</evidence>
<evidence type="ECO:0000256" key="1">
    <source>
        <dbReference type="SAM" id="MobiDB-lite"/>
    </source>
</evidence>
<gene>
    <name evidence="2" type="ORF">Pla52n_42890</name>
</gene>
<sequence length="369" mass="38453">MEFNCPMCGKRYQADDSLAGKQVGCKACGQQFSVPGGQDSGFDLSETLPAMSPVAPSSPSSVRAGSGGGFGNTTTDGDNRFAAGEIQMTTAPVTMRGGQSNDGVNRRADEIDYEIFGHESQYVEITLDPGEQTVAEAGALMYMTAGIDMATVFGDPSKQDTGLFGKVLSAGKRVLTGESLFMTTFTNNGRTQAKVAFGAPHPGRMVPLHLDQLGGEIICQKDAFLCGARGITIDIAFQKKIGAGLFGGEGFIMQRLRGDGIAIVHAGGTMMYRELSVGETLRLDTGCLMAMGPSVSYDIQFVGGLKNAFFGGEGLFLATLQGPGPVWLQSLPFSRFAGRLASAMPGAVGGSRKGEGSVLGGLGDMLMGD</sequence>
<protein>
    <recommendedName>
        <fullName evidence="4">TIGR00266 family protein</fullName>
    </recommendedName>
</protein>
<dbReference type="Gene3D" id="3.60.160.10">
    <property type="entry name" value="Mitochondrial biogenesis AIM24"/>
    <property type="match status" value="1"/>
</dbReference>
<name>A0A5C6ANT4_9BACT</name>
<dbReference type="PANTHER" id="PTHR43657:SF1">
    <property type="entry name" value="ALTERED INHERITANCE OF MITOCHONDRIA PROTEIN 24, MITOCHONDRIAL"/>
    <property type="match status" value="1"/>
</dbReference>
<comment type="caution">
    <text evidence="2">The sequence shown here is derived from an EMBL/GenBank/DDBJ whole genome shotgun (WGS) entry which is preliminary data.</text>
</comment>
<dbReference type="PANTHER" id="PTHR43657">
    <property type="entry name" value="TRYPTOPHAN RNA-BINDING ATTENUATOR PROTEIN-LIKE PROTEIN"/>
    <property type="match status" value="1"/>
</dbReference>
<dbReference type="NCBIfam" id="TIGR00266">
    <property type="entry name" value="TIGR00266 family protein"/>
    <property type="match status" value="1"/>
</dbReference>
<accession>A0A5C6ANT4</accession>
<dbReference type="InterPro" id="IPR036983">
    <property type="entry name" value="AIM24_sf"/>
</dbReference>
<keyword evidence="3" id="KW-1185">Reference proteome</keyword>
<dbReference type="Pfam" id="PF01987">
    <property type="entry name" value="AIM24"/>
    <property type="match status" value="1"/>
</dbReference>
<dbReference type="InterPro" id="IPR016031">
    <property type="entry name" value="Trp_RNA-bd_attenuator-like_dom"/>
</dbReference>
<feature type="compositionally biased region" description="Low complexity" evidence="1">
    <location>
        <begin position="49"/>
        <end position="64"/>
    </location>
</feature>
<dbReference type="Proteomes" id="UP000320176">
    <property type="component" value="Unassembled WGS sequence"/>
</dbReference>
<dbReference type="SUPFAM" id="SSF51219">
    <property type="entry name" value="TRAP-like"/>
    <property type="match status" value="1"/>
</dbReference>
<organism evidence="2 3">
    <name type="scientific">Stieleria varia</name>
    <dbReference type="NCBI Taxonomy" id="2528005"/>
    <lineage>
        <taxon>Bacteria</taxon>
        <taxon>Pseudomonadati</taxon>
        <taxon>Planctomycetota</taxon>
        <taxon>Planctomycetia</taxon>
        <taxon>Pirellulales</taxon>
        <taxon>Pirellulaceae</taxon>
        <taxon>Stieleria</taxon>
    </lineage>
</organism>
<dbReference type="InterPro" id="IPR002838">
    <property type="entry name" value="AIM24"/>
</dbReference>
<evidence type="ECO:0000313" key="2">
    <source>
        <dbReference type="EMBL" id="TWU00919.1"/>
    </source>
</evidence>
<dbReference type="EMBL" id="SJPN01000005">
    <property type="protein sequence ID" value="TWU00919.1"/>
    <property type="molecule type" value="Genomic_DNA"/>
</dbReference>
<reference evidence="2 3" key="1">
    <citation type="submission" date="2019-02" db="EMBL/GenBank/DDBJ databases">
        <title>Deep-cultivation of Planctomycetes and their phenomic and genomic characterization uncovers novel biology.</title>
        <authorList>
            <person name="Wiegand S."/>
            <person name="Jogler M."/>
            <person name="Boedeker C."/>
            <person name="Pinto D."/>
            <person name="Vollmers J."/>
            <person name="Rivas-Marin E."/>
            <person name="Kohn T."/>
            <person name="Peeters S.H."/>
            <person name="Heuer A."/>
            <person name="Rast P."/>
            <person name="Oberbeckmann S."/>
            <person name="Bunk B."/>
            <person name="Jeske O."/>
            <person name="Meyerdierks A."/>
            <person name="Storesund J.E."/>
            <person name="Kallscheuer N."/>
            <person name="Luecker S."/>
            <person name="Lage O.M."/>
            <person name="Pohl T."/>
            <person name="Merkel B.J."/>
            <person name="Hornburger P."/>
            <person name="Mueller R.-W."/>
            <person name="Bruemmer F."/>
            <person name="Labrenz M."/>
            <person name="Spormann A.M."/>
            <person name="Op Den Camp H."/>
            <person name="Overmann J."/>
            <person name="Amann R."/>
            <person name="Jetten M.S.M."/>
            <person name="Mascher T."/>
            <person name="Medema M.H."/>
            <person name="Devos D.P."/>
            <person name="Kaster A.-K."/>
            <person name="Ovreas L."/>
            <person name="Rohde M."/>
            <person name="Galperin M.Y."/>
            <person name="Jogler C."/>
        </authorList>
    </citation>
    <scope>NUCLEOTIDE SEQUENCE [LARGE SCALE GENOMIC DNA]</scope>
    <source>
        <strain evidence="2 3">Pla52n</strain>
    </source>
</reference>
<evidence type="ECO:0000313" key="3">
    <source>
        <dbReference type="Proteomes" id="UP000320176"/>
    </source>
</evidence>
<proteinExistence type="predicted"/>
<dbReference type="RefSeq" id="WP_197454794.1">
    <property type="nucleotide sequence ID" value="NZ_CP151726.1"/>
</dbReference>
<feature type="region of interest" description="Disordered" evidence="1">
    <location>
        <begin position="48"/>
        <end position="78"/>
    </location>
</feature>
<dbReference type="AlphaFoldDB" id="A0A5C6ANT4"/>